<organism evidence="3">
    <name type="scientific">marine metagenome</name>
    <dbReference type="NCBI Taxonomy" id="408172"/>
    <lineage>
        <taxon>unclassified sequences</taxon>
        <taxon>metagenomes</taxon>
        <taxon>ecological metagenomes</taxon>
    </lineage>
</organism>
<evidence type="ECO:0000259" key="2">
    <source>
        <dbReference type="Pfam" id="PF02834"/>
    </source>
</evidence>
<dbReference type="InterPro" id="IPR009097">
    <property type="entry name" value="Cyclic_Pdiesterase"/>
</dbReference>
<proteinExistence type="inferred from homology"/>
<dbReference type="GO" id="GO:0004113">
    <property type="term" value="F:2',3'-cyclic-nucleotide 3'-phosphodiesterase activity"/>
    <property type="evidence" value="ECO:0007669"/>
    <property type="project" value="InterPro"/>
</dbReference>
<keyword evidence="1" id="KW-0378">Hydrolase</keyword>
<evidence type="ECO:0000256" key="1">
    <source>
        <dbReference type="ARBA" id="ARBA00022801"/>
    </source>
</evidence>
<dbReference type="PANTHER" id="PTHR35561">
    <property type="entry name" value="RNA 2',3'-CYCLIC PHOSPHODIESTERASE"/>
    <property type="match status" value="1"/>
</dbReference>
<dbReference type="HAMAP" id="MF_01940">
    <property type="entry name" value="RNA_CPDase"/>
    <property type="match status" value="1"/>
</dbReference>
<dbReference type="InterPro" id="IPR004175">
    <property type="entry name" value="RNA_CPDase"/>
</dbReference>
<dbReference type="Pfam" id="PF02834">
    <property type="entry name" value="LigT_PEase"/>
    <property type="match status" value="1"/>
</dbReference>
<accession>A0A381PN93</accession>
<reference evidence="3" key="1">
    <citation type="submission" date="2018-05" db="EMBL/GenBank/DDBJ databases">
        <authorList>
            <person name="Lanie J.A."/>
            <person name="Ng W.-L."/>
            <person name="Kazmierczak K.M."/>
            <person name="Andrzejewski T.M."/>
            <person name="Davidsen T.M."/>
            <person name="Wayne K.J."/>
            <person name="Tettelin H."/>
            <person name="Glass J.I."/>
            <person name="Rusch D."/>
            <person name="Podicherti R."/>
            <person name="Tsui H.-C.T."/>
            <person name="Winkler M.E."/>
        </authorList>
    </citation>
    <scope>NUCLEOTIDE SEQUENCE</scope>
</reference>
<dbReference type="AlphaFoldDB" id="A0A381PN93"/>
<sequence length="193" mass="21962">MTRKTHTASSRKQRLFMGIKFTLYEEIQPAIIDVARTLTDNKVKFRMSPPQNLHLTLKFLGSVLESDLRKIDSIVSHAATRHRAMQLHCAGIGFFKNSIWIGIKDNLLLAALTLELDQAFVPLGIYPERKARVPHVTVARFATGAKIVLAPFREKYFSRDWGLLPVSEMILYKSETLEEGARYSIINSYKLGQ</sequence>
<gene>
    <name evidence="3" type="ORF">METZ01_LOCUS20373</name>
</gene>
<feature type="domain" description="Phosphoesterase HXTX" evidence="2">
    <location>
        <begin position="25"/>
        <end position="97"/>
    </location>
</feature>
<dbReference type="Gene3D" id="3.90.1140.10">
    <property type="entry name" value="Cyclic phosphodiesterase"/>
    <property type="match status" value="1"/>
</dbReference>
<protein>
    <recommendedName>
        <fullName evidence="2">Phosphoesterase HXTX domain-containing protein</fullName>
    </recommendedName>
</protein>
<name>A0A381PN93_9ZZZZ</name>
<dbReference type="NCBIfam" id="TIGR02258">
    <property type="entry name" value="2_5_ligase"/>
    <property type="match status" value="1"/>
</dbReference>
<dbReference type="InterPro" id="IPR014051">
    <property type="entry name" value="Phosphoesterase_HXTX"/>
</dbReference>
<dbReference type="PANTHER" id="PTHR35561:SF1">
    <property type="entry name" value="RNA 2',3'-CYCLIC PHOSPHODIESTERASE"/>
    <property type="match status" value="1"/>
</dbReference>
<dbReference type="EMBL" id="UINC01001014">
    <property type="protein sequence ID" value="SUZ67519.1"/>
    <property type="molecule type" value="Genomic_DNA"/>
</dbReference>
<evidence type="ECO:0000313" key="3">
    <source>
        <dbReference type="EMBL" id="SUZ67519.1"/>
    </source>
</evidence>
<dbReference type="GO" id="GO:0008664">
    <property type="term" value="F:RNA 2',3'-cyclic 3'-phosphodiesterase activity"/>
    <property type="evidence" value="ECO:0007669"/>
    <property type="project" value="InterPro"/>
</dbReference>
<dbReference type="SUPFAM" id="SSF55144">
    <property type="entry name" value="LigT-like"/>
    <property type="match status" value="1"/>
</dbReference>